<dbReference type="Proteomes" id="UP000585638">
    <property type="component" value="Unassembled WGS sequence"/>
</dbReference>
<evidence type="ECO:0000256" key="4">
    <source>
        <dbReference type="ARBA" id="ARBA00022989"/>
    </source>
</evidence>
<dbReference type="Pfam" id="PF03706">
    <property type="entry name" value="LPG_synthase_TM"/>
    <property type="match status" value="1"/>
</dbReference>
<keyword evidence="2" id="KW-1003">Cell membrane</keyword>
<evidence type="ECO:0000256" key="1">
    <source>
        <dbReference type="ARBA" id="ARBA00004651"/>
    </source>
</evidence>
<proteinExistence type="predicted"/>
<dbReference type="AlphaFoldDB" id="A0A7W9NGD5"/>
<dbReference type="GO" id="GO:0005886">
    <property type="term" value="C:plasma membrane"/>
    <property type="evidence" value="ECO:0007669"/>
    <property type="project" value="UniProtKB-SubCell"/>
</dbReference>
<name>A0A7W9NGD5_9PSEU</name>
<dbReference type="PANTHER" id="PTHR40277:SF1">
    <property type="entry name" value="BLL5419 PROTEIN"/>
    <property type="match status" value="1"/>
</dbReference>
<reference evidence="7 8" key="1">
    <citation type="submission" date="2020-08" db="EMBL/GenBank/DDBJ databases">
        <title>Sequencing the genomes of 1000 actinobacteria strains.</title>
        <authorList>
            <person name="Klenk H.-P."/>
        </authorList>
    </citation>
    <scope>NUCLEOTIDE SEQUENCE [LARGE SCALE GENOMIC DNA]</scope>
    <source>
        <strain evidence="7 8">DSM 43851</strain>
    </source>
</reference>
<dbReference type="InterPro" id="IPR022791">
    <property type="entry name" value="L-PG_synthase/AglD"/>
</dbReference>
<keyword evidence="8" id="KW-1185">Reference proteome</keyword>
<feature type="transmembrane region" description="Helical" evidence="6">
    <location>
        <begin position="80"/>
        <end position="98"/>
    </location>
</feature>
<keyword evidence="5 6" id="KW-0472">Membrane</keyword>
<feature type="transmembrane region" description="Helical" evidence="6">
    <location>
        <begin position="119"/>
        <end position="139"/>
    </location>
</feature>
<evidence type="ECO:0000256" key="6">
    <source>
        <dbReference type="SAM" id="Phobius"/>
    </source>
</evidence>
<sequence>MMRAIWPWLKIVAGAAVIGILFWRLGTGAFVDGLREINLWGVAAALGIGFLTTLFSAWRWCVVADGLGLKLSLRTAVADYYRALFINAVLPGGVLGDVHRAVQNGHDTGDVGRGVRAVVLERTGGQLAILGVGVGVLLTDPTLIARVIGDIVPAPAAIVVGVLIVVAAGVVLATSSRLPRWREAIARTMVDIRRSLLSRQSWPAVVVLSAATLAGHLTLFVVAARSAGSTASIGQLLPLLVLALIAMGLPINVGGWGPREGVAALAFAAAGLGATQGVTTAVVYGVLTLISSLPGAAVLVLQRVHRPTATVTVERTAPEPVTVIAEPIVRRKVQPQAA</sequence>
<feature type="transmembrane region" description="Helical" evidence="6">
    <location>
        <begin position="6"/>
        <end position="25"/>
    </location>
</feature>
<dbReference type="RefSeq" id="WP_184860786.1">
    <property type="nucleotide sequence ID" value="NZ_BAAAWY010000038.1"/>
</dbReference>
<feature type="transmembrane region" description="Helical" evidence="6">
    <location>
        <begin position="236"/>
        <end position="254"/>
    </location>
</feature>
<gene>
    <name evidence="7" type="ORF">BJ998_002174</name>
</gene>
<feature type="transmembrane region" description="Helical" evidence="6">
    <location>
        <begin position="151"/>
        <end position="173"/>
    </location>
</feature>
<accession>A0A7W9NGD5</accession>
<dbReference type="PANTHER" id="PTHR40277">
    <property type="entry name" value="BLL5419 PROTEIN"/>
    <property type="match status" value="1"/>
</dbReference>
<protein>
    <submittedName>
        <fullName evidence="7">Uncharacterized membrane protein YbhN (UPF0104 family)</fullName>
    </submittedName>
</protein>
<feature type="transmembrane region" description="Helical" evidence="6">
    <location>
        <begin position="284"/>
        <end position="301"/>
    </location>
</feature>
<comment type="caution">
    <text evidence="7">The sequence shown here is derived from an EMBL/GenBank/DDBJ whole genome shotgun (WGS) entry which is preliminary data.</text>
</comment>
<keyword evidence="4 6" id="KW-1133">Transmembrane helix</keyword>
<evidence type="ECO:0000313" key="8">
    <source>
        <dbReference type="Proteomes" id="UP000585638"/>
    </source>
</evidence>
<keyword evidence="3 6" id="KW-0812">Transmembrane</keyword>
<feature type="transmembrane region" description="Helical" evidence="6">
    <location>
        <begin position="202"/>
        <end position="224"/>
    </location>
</feature>
<dbReference type="EMBL" id="JACHIR010000001">
    <property type="protein sequence ID" value="MBB5890978.1"/>
    <property type="molecule type" value="Genomic_DNA"/>
</dbReference>
<evidence type="ECO:0000256" key="3">
    <source>
        <dbReference type="ARBA" id="ARBA00022692"/>
    </source>
</evidence>
<evidence type="ECO:0000256" key="5">
    <source>
        <dbReference type="ARBA" id="ARBA00023136"/>
    </source>
</evidence>
<evidence type="ECO:0000256" key="2">
    <source>
        <dbReference type="ARBA" id="ARBA00022475"/>
    </source>
</evidence>
<comment type="subcellular location">
    <subcellularLocation>
        <location evidence="1">Cell membrane</location>
        <topology evidence="1">Multi-pass membrane protein</topology>
    </subcellularLocation>
</comment>
<evidence type="ECO:0000313" key="7">
    <source>
        <dbReference type="EMBL" id="MBB5890978.1"/>
    </source>
</evidence>
<organism evidence="7 8">
    <name type="scientific">Kutzneria kofuensis</name>
    <dbReference type="NCBI Taxonomy" id="103725"/>
    <lineage>
        <taxon>Bacteria</taxon>
        <taxon>Bacillati</taxon>
        <taxon>Actinomycetota</taxon>
        <taxon>Actinomycetes</taxon>
        <taxon>Pseudonocardiales</taxon>
        <taxon>Pseudonocardiaceae</taxon>
        <taxon>Kutzneria</taxon>
    </lineage>
</organism>
<feature type="transmembrane region" description="Helical" evidence="6">
    <location>
        <begin position="37"/>
        <end position="60"/>
    </location>
</feature>